<dbReference type="AlphaFoldDB" id="A0A9P3LRN7"/>
<dbReference type="EMBL" id="BQFW01000001">
    <property type="protein sequence ID" value="GJJ68049.1"/>
    <property type="molecule type" value="Genomic_DNA"/>
</dbReference>
<sequence>MEDSLRTRLDELQAGEIEGELYIIYERLADFKWLPGRGDGQKLRDFKHWKLLIVLGEERITVEFLENHFLSQQGQLLVERFPQHYAGKVFLLGKLTLCPRELYEWFLHSLYEYTKYDILRRNCQGFVVEFLIDLHTSLHSRTPHLETLLDGVPNYKRVPVKRRLASLFKSLGSRSKSRSRDRRRLHPSLP</sequence>
<reference evidence="1" key="2">
    <citation type="journal article" date="2022" name="Microbiol. Resour. Announc.">
        <title>Whole-Genome Sequence of Entomortierella parvispora E1425, a Mucoromycotan Fungus Associated with Burkholderiaceae-Related Endosymbiotic Bacteria.</title>
        <authorList>
            <person name="Herlambang A."/>
            <person name="Guo Y."/>
            <person name="Takashima Y."/>
            <person name="Narisawa K."/>
            <person name="Ohta H."/>
            <person name="Nishizawa T."/>
        </authorList>
    </citation>
    <scope>NUCLEOTIDE SEQUENCE</scope>
    <source>
        <strain evidence="1">E1425</strain>
    </source>
</reference>
<reference evidence="1" key="1">
    <citation type="submission" date="2021-11" db="EMBL/GenBank/DDBJ databases">
        <authorList>
            <person name="Herlambang A."/>
            <person name="Guo Y."/>
            <person name="Takashima Y."/>
            <person name="Nishizawa T."/>
        </authorList>
    </citation>
    <scope>NUCLEOTIDE SEQUENCE</scope>
    <source>
        <strain evidence="1">E1425</strain>
    </source>
</reference>
<dbReference type="Proteomes" id="UP000827284">
    <property type="component" value="Unassembled WGS sequence"/>
</dbReference>
<gene>
    <name evidence="1" type="ORF">EMPS_00395</name>
</gene>
<accession>A0A9P3LRN7</accession>
<keyword evidence="2" id="KW-1185">Reference proteome</keyword>
<evidence type="ECO:0008006" key="3">
    <source>
        <dbReference type="Google" id="ProtNLM"/>
    </source>
</evidence>
<evidence type="ECO:0000313" key="1">
    <source>
        <dbReference type="EMBL" id="GJJ68049.1"/>
    </source>
</evidence>
<evidence type="ECO:0000313" key="2">
    <source>
        <dbReference type="Proteomes" id="UP000827284"/>
    </source>
</evidence>
<protein>
    <recommendedName>
        <fullName evidence="3">PPPDE domain-containing protein</fullName>
    </recommendedName>
</protein>
<dbReference type="OrthoDB" id="2392565at2759"/>
<organism evidence="1 2">
    <name type="scientific">Entomortierella parvispora</name>
    <dbReference type="NCBI Taxonomy" id="205924"/>
    <lineage>
        <taxon>Eukaryota</taxon>
        <taxon>Fungi</taxon>
        <taxon>Fungi incertae sedis</taxon>
        <taxon>Mucoromycota</taxon>
        <taxon>Mortierellomycotina</taxon>
        <taxon>Mortierellomycetes</taxon>
        <taxon>Mortierellales</taxon>
        <taxon>Mortierellaceae</taxon>
        <taxon>Entomortierella</taxon>
    </lineage>
</organism>
<comment type="caution">
    <text evidence="1">The sequence shown here is derived from an EMBL/GenBank/DDBJ whole genome shotgun (WGS) entry which is preliminary data.</text>
</comment>
<proteinExistence type="predicted"/>
<name>A0A9P3LRN7_9FUNG</name>